<organism evidence="2 5">
    <name type="scientific">Pseudoalteromonas lipolytica</name>
    <dbReference type="NCBI Taxonomy" id="570156"/>
    <lineage>
        <taxon>Bacteria</taxon>
        <taxon>Pseudomonadati</taxon>
        <taxon>Pseudomonadota</taxon>
        <taxon>Gammaproteobacteria</taxon>
        <taxon>Alteromonadales</taxon>
        <taxon>Pseudoalteromonadaceae</taxon>
        <taxon>Pseudoalteromonas</taxon>
    </lineage>
</organism>
<proteinExistence type="predicted"/>
<accession>A0AAD0WBV8</accession>
<evidence type="ECO:0000313" key="4">
    <source>
        <dbReference type="Proteomes" id="UP000183805"/>
    </source>
</evidence>
<dbReference type="Proteomes" id="UP000183805">
    <property type="component" value="Unassembled WGS sequence"/>
</dbReference>
<dbReference type="Proteomes" id="UP000264605">
    <property type="component" value="Chromosome"/>
</dbReference>
<dbReference type="RefSeq" id="WP_074988665.1">
    <property type="nucleotide sequence ID" value="NZ_CP032090.1"/>
</dbReference>
<keyword evidence="1" id="KW-0472">Membrane</keyword>
<evidence type="ECO:0000256" key="1">
    <source>
        <dbReference type="SAM" id="Phobius"/>
    </source>
</evidence>
<keyword evidence="1" id="KW-1133">Transmembrane helix</keyword>
<protein>
    <submittedName>
        <fullName evidence="2">DUF3379 family protein</fullName>
    </submittedName>
</protein>
<reference evidence="2 5" key="2">
    <citation type="submission" date="2018-08" db="EMBL/GenBank/DDBJ databases">
        <title>Draft genome sequence of Pseudoalteromonas donghaensis HJ51.</title>
        <authorList>
            <person name="Oh J."/>
            <person name="Roh D."/>
        </authorList>
    </citation>
    <scope>NUCLEOTIDE SEQUENCE [LARGE SCALE GENOMIC DNA]</scope>
    <source>
        <strain evidence="2 5">HJ51</strain>
    </source>
</reference>
<name>A0AAD0WBV8_9GAMM</name>
<dbReference type="InterPro" id="IPR021806">
    <property type="entry name" value="DUF3379"/>
</dbReference>
<evidence type="ECO:0000313" key="5">
    <source>
        <dbReference type="Proteomes" id="UP000264605"/>
    </source>
</evidence>
<dbReference type="EMBL" id="CP032090">
    <property type="protein sequence ID" value="AXV64689.1"/>
    <property type="molecule type" value="Genomic_DNA"/>
</dbReference>
<keyword evidence="1" id="KW-0812">Transmembrane</keyword>
<dbReference type="EMBL" id="FPAZ01000003">
    <property type="protein sequence ID" value="SFT48016.1"/>
    <property type="molecule type" value="Genomic_DNA"/>
</dbReference>
<dbReference type="Pfam" id="PF11859">
    <property type="entry name" value="DUF3379"/>
    <property type="match status" value="1"/>
</dbReference>
<evidence type="ECO:0000313" key="3">
    <source>
        <dbReference type="EMBL" id="SFT48016.1"/>
    </source>
</evidence>
<reference evidence="3 4" key="1">
    <citation type="submission" date="2016-10" db="EMBL/GenBank/DDBJ databases">
        <authorList>
            <person name="Varghese N."/>
            <person name="Submissions S."/>
        </authorList>
    </citation>
    <scope>NUCLEOTIDE SEQUENCE [LARGE SCALE GENOMIC DNA]</scope>
    <source>
        <strain evidence="3 4">CGMCC 1.8499</strain>
    </source>
</reference>
<gene>
    <name evidence="2" type="ORF">D0907_05015</name>
    <name evidence="3" type="ORF">SAMN04487854_103217</name>
</gene>
<sequence>MDELEFRRRILAEPSTIDKDLETFAEQDTEKHAFINDVRALDAEIHSALNVPVPENLAARIIENTYAAEEHRTEEQTAEEQTAEQPLDTIIEAKSRFAFKRLYLAAAASFLVAVSIFFVTNKQHTLYSVGEHAFAHLYHEIGSLDKHEAIDLAYVNKKFATIGGHLDELPGKVTYLTFCDFQGKKGLHLVFESDFGPMTVFIVPSDEQPFGTGAEDFSDERFAGHINRGERADTILIASIGAPLDSYNSMLNSAIRWLH</sequence>
<keyword evidence="4" id="KW-1185">Reference proteome</keyword>
<dbReference type="KEGG" id="pdj:D0907_05015"/>
<evidence type="ECO:0000313" key="2">
    <source>
        <dbReference type="EMBL" id="AXV64689.1"/>
    </source>
</evidence>
<dbReference type="GeneID" id="99504812"/>
<dbReference type="AlphaFoldDB" id="A0AAD0WBV8"/>
<feature type="transmembrane region" description="Helical" evidence="1">
    <location>
        <begin position="102"/>
        <end position="119"/>
    </location>
</feature>